<dbReference type="Gene3D" id="2.70.98.10">
    <property type="match status" value="1"/>
</dbReference>
<dbReference type="GO" id="GO:0030246">
    <property type="term" value="F:carbohydrate binding"/>
    <property type="evidence" value="ECO:0007669"/>
    <property type="project" value="InterPro"/>
</dbReference>
<organism evidence="1 2">
    <name type="scientific">Jeotgalibaca ciconiae</name>
    <dbReference type="NCBI Taxonomy" id="2496265"/>
    <lineage>
        <taxon>Bacteria</taxon>
        <taxon>Bacillati</taxon>
        <taxon>Bacillota</taxon>
        <taxon>Bacilli</taxon>
        <taxon>Lactobacillales</taxon>
        <taxon>Carnobacteriaceae</taxon>
        <taxon>Jeotgalibaca</taxon>
    </lineage>
</organism>
<dbReference type="InterPro" id="IPR008183">
    <property type="entry name" value="Aldose_1/G6P_1-epimerase"/>
</dbReference>
<dbReference type="GO" id="GO:0016853">
    <property type="term" value="F:isomerase activity"/>
    <property type="evidence" value="ECO:0007669"/>
    <property type="project" value="InterPro"/>
</dbReference>
<proteinExistence type="predicted"/>
<evidence type="ECO:0000313" key="1">
    <source>
        <dbReference type="EMBL" id="AZP04336.1"/>
    </source>
</evidence>
<dbReference type="GO" id="GO:0005975">
    <property type="term" value="P:carbohydrate metabolic process"/>
    <property type="evidence" value="ECO:0007669"/>
    <property type="project" value="InterPro"/>
</dbReference>
<dbReference type="SUPFAM" id="SSF74650">
    <property type="entry name" value="Galactose mutarotase-like"/>
    <property type="match status" value="1"/>
</dbReference>
<evidence type="ECO:0000313" key="2">
    <source>
        <dbReference type="Proteomes" id="UP000273326"/>
    </source>
</evidence>
<dbReference type="KEGG" id="jeh:EJN90_06590"/>
<sequence>MITLENEELKVTIAEKGAELQSIFHKKDQFDYLWQGAEGYWSKHAPNLFPIVGRLNDNKHIKDGKIYEMNQHGFARDLEFKVGEVTPDTVELVLQANEETLNRYPYEFTLKIHYRLDKNQLAVTYCVENHSDETMPYSLGGHPAFNLPINGEGKFEDYKLHFNAGAGLESLEYFEMEPLPYMSGRKLPLTALKNGEISIDRELFGAGLVMDMEMKGRIATLYSSQSSHSITLSLGDFPYLCLWTEEGMEAPFLCVEPFHGMADEYGEVGELADKRGINLLEAGQRDGHQYVMIFDNEWEVSICYLDNFIEVYPASERELVKMKEQLLDESRVDFYVGTQHFVKKELKGVGCEGWGIQFD</sequence>
<dbReference type="InterPro" id="IPR037481">
    <property type="entry name" value="LacX"/>
</dbReference>
<dbReference type="InterPro" id="IPR011013">
    <property type="entry name" value="Gal_mutarotase_sf_dom"/>
</dbReference>
<dbReference type="EMBL" id="CP034465">
    <property type="protein sequence ID" value="AZP04336.1"/>
    <property type="molecule type" value="Genomic_DNA"/>
</dbReference>
<gene>
    <name evidence="1" type="ORF">EJN90_06590</name>
</gene>
<protein>
    <submittedName>
        <fullName evidence="1">Aldose 1-epimerase family protein</fullName>
    </submittedName>
</protein>
<name>A0A3S9HAD6_9LACT</name>
<reference evidence="2" key="1">
    <citation type="submission" date="2018-12" db="EMBL/GenBank/DDBJ databases">
        <title>Complete genome sequencing of Jeotgalibaca sp. H21T32.</title>
        <authorList>
            <person name="Bae J.-W."/>
            <person name="Lee S.-Y."/>
        </authorList>
    </citation>
    <scope>NUCLEOTIDE SEQUENCE [LARGE SCALE GENOMIC DNA]</scope>
    <source>
        <strain evidence="2">H21T32</strain>
    </source>
</reference>
<accession>A0A3S9HAD6</accession>
<dbReference type="CDD" id="cd09024">
    <property type="entry name" value="Aldose_epim_lacX"/>
    <property type="match status" value="1"/>
</dbReference>
<dbReference type="AlphaFoldDB" id="A0A3S9HAD6"/>
<dbReference type="OrthoDB" id="9795355at2"/>
<dbReference type="InterPro" id="IPR014718">
    <property type="entry name" value="GH-type_carb-bd"/>
</dbReference>
<dbReference type="Pfam" id="PF01263">
    <property type="entry name" value="Aldose_epim"/>
    <property type="match status" value="1"/>
</dbReference>
<keyword evidence="2" id="KW-1185">Reference proteome</keyword>
<dbReference type="Proteomes" id="UP000273326">
    <property type="component" value="Chromosome"/>
</dbReference>
<dbReference type="RefSeq" id="WP_126109649.1">
    <property type="nucleotide sequence ID" value="NZ_CP034465.1"/>
</dbReference>